<dbReference type="Ensembl" id="ENSEBUT00000015821.1">
    <property type="protein sequence ID" value="ENSEBUP00000015244.1"/>
    <property type="gene ID" value="ENSEBUG00000009604.1"/>
</dbReference>
<name>A0A8C4QGT1_EPTBU</name>
<feature type="domain" description="Sushi" evidence="5">
    <location>
        <begin position="74"/>
        <end position="137"/>
    </location>
</feature>
<proteinExistence type="predicted"/>
<feature type="domain" description="Sushi" evidence="5">
    <location>
        <begin position="8"/>
        <end position="73"/>
    </location>
</feature>
<dbReference type="PANTHER" id="PTHR45785">
    <property type="entry name" value="COMPLEMENT FACTOR H-RELATED"/>
    <property type="match status" value="1"/>
</dbReference>
<protein>
    <recommendedName>
        <fullName evidence="5">Sushi domain-containing protein</fullName>
    </recommendedName>
</protein>
<keyword evidence="7" id="KW-1185">Reference proteome</keyword>
<dbReference type="PANTHER" id="PTHR45785:SF7">
    <property type="entry name" value="COMPLEMENT FACTOR H"/>
    <property type="match status" value="1"/>
</dbReference>
<organism evidence="6 7">
    <name type="scientific">Eptatretus burgeri</name>
    <name type="common">Inshore hagfish</name>
    <dbReference type="NCBI Taxonomy" id="7764"/>
    <lineage>
        <taxon>Eukaryota</taxon>
        <taxon>Metazoa</taxon>
        <taxon>Chordata</taxon>
        <taxon>Craniata</taxon>
        <taxon>Vertebrata</taxon>
        <taxon>Cyclostomata</taxon>
        <taxon>Myxini</taxon>
        <taxon>Myxiniformes</taxon>
        <taxon>Myxinidae</taxon>
        <taxon>Eptatretinae</taxon>
        <taxon>Eptatretus</taxon>
    </lineage>
</organism>
<dbReference type="PROSITE" id="PS50923">
    <property type="entry name" value="SUSHI"/>
    <property type="match status" value="2"/>
</dbReference>
<dbReference type="AlphaFoldDB" id="A0A8C4QGT1"/>
<comment type="caution">
    <text evidence="4">Lacks conserved residue(s) required for the propagation of feature annotation.</text>
</comment>
<dbReference type="InterPro" id="IPR035976">
    <property type="entry name" value="Sushi/SCR/CCP_sf"/>
</dbReference>
<evidence type="ECO:0000256" key="2">
    <source>
        <dbReference type="ARBA" id="ARBA00022729"/>
    </source>
</evidence>
<dbReference type="Gene3D" id="2.10.70.10">
    <property type="entry name" value="Complement Module, domain 1"/>
    <property type="match status" value="2"/>
</dbReference>
<dbReference type="Proteomes" id="UP000694388">
    <property type="component" value="Unplaced"/>
</dbReference>
<reference evidence="6" key="1">
    <citation type="submission" date="2025-08" db="UniProtKB">
        <authorList>
            <consortium name="Ensembl"/>
        </authorList>
    </citation>
    <scope>IDENTIFICATION</scope>
</reference>
<dbReference type="InterPro" id="IPR051503">
    <property type="entry name" value="ComplSys_Reg/VirEntry_Med"/>
</dbReference>
<evidence type="ECO:0000256" key="3">
    <source>
        <dbReference type="ARBA" id="ARBA00023157"/>
    </source>
</evidence>
<evidence type="ECO:0000313" key="6">
    <source>
        <dbReference type="Ensembl" id="ENSEBUP00000015244.1"/>
    </source>
</evidence>
<dbReference type="SUPFAM" id="SSF57535">
    <property type="entry name" value="Complement control module/SCR domain"/>
    <property type="match status" value="2"/>
</dbReference>
<evidence type="ECO:0000256" key="4">
    <source>
        <dbReference type="PROSITE-ProRule" id="PRU00302"/>
    </source>
</evidence>
<dbReference type="Pfam" id="PF00084">
    <property type="entry name" value="Sushi"/>
    <property type="match status" value="2"/>
</dbReference>
<dbReference type="CDD" id="cd00033">
    <property type="entry name" value="CCP"/>
    <property type="match status" value="2"/>
</dbReference>
<dbReference type="InterPro" id="IPR000436">
    <property type="entry name" value="Sushi_SCR_CCP_dom"/>
</dbReference>
<evidence type="ECO:0000259" key="5">
    <source>
        <dbReference type="PROSITE" id="PS50923"/>
    </source>
</evidence>
<accession>A0A8C4QGT1</accession>
<keyword evidence="2" id="KW-0732">Signal</keyword>
<keyword evidence="1 4" id="KW-0768">Sushi</keyword>
<reference evidence="6" key="2">
    <citation type="submission" date="2025-09" db="UniProtKB">
        <authorList>
            <consortium name="Ensembl"/>
        </authorList>
    </citation>
    <scope>IDENTIFICATION</scope>
</reference>
<dbReference type="SMART" id="SM00032">
    <property type="entry name" value="CCP"/>
    <property type="match status" value="2"/>
</dbReference>
<evidence type="ECO:0000256" key="1">
    <source>
        <dbReference type="ARBA" id="ARBA00022659"/>
    </source>
</evidence>
<sequence>MAPVCEAAVCPFPDIPENIEYRVLNTHRTELGIPYPGVLKFYCKSDDDSRKGSDHSDCQEDGAWSHELPTCKREVCGPPQAWIDNGDLLNWKRVFQKGERARYECKDDYKLIGRRICVDGSWRDENSWPKDHIWCKRTSCDVTRNDLDERDLGRSRSFESSWNVKVGLI</sequence>
<dbReference type="GO" id="GO:0001851">
    <property type="term" value="F:complement component C3b binding"/>
    <property type="evidence" value="ECO:0007669"/>
    <property type="project" value="TreeGrafter"/>
</dbReference>
<evidence type="ECO:0000313" key="7">
    <source>
        <dbReference type="Proteomes" id="UP000694388"/>
    </source>
</evidence>
<keyword evidence="3" id="KW-1015">Disulfide bond</keyword>
<dbReference type="GO" id="GO:0005615">
    <property type="term" value="C:extracellular space"/>
    <property type="evidence" value="ECO:0007669"/>
    <property type="project" value="TreeGrafter"/>
</dbReference>
<dbReference type="GO" id="GO:0006956">
    <property type="term" value="P:complement activation"/>
    <property type="evidence" value="ECO:0007669"/>
    <property type="project" value="TreeGrafter"/>
</dbReference>